<dbReference type="OMA" id="PIMSHER"/>
<evidence type="ECO:0000256" key="4">
    <source>
        <dbReference type="ARBA" id="ARBA00023136"/>
    </source>
</evidence>
<dbReference type="FunFam" id="3.40.50.300:FF:000635">
    <property type="entry name" value="Sarcalumenin, putative"/>
    <property type="match status" value="1"/>
</dbReference>
<dbReference type="Pfam" id="PF00350">
    <property type="entry name" value="Dynamin_N"/>
    <property type="match status" value="1"/>
</dbReference>
<evidence type="ECO:0000256" key="6">
    <source>
        <dbReference type="ARBA" id="ARBA00060448"/>
    </source>
</evidence>
<organism evidence="10 11">
    <name type="scientific">Acanthaster planci</name>
    <name type="common">Crown-of-thorns starfish</name>
    <dbReference type="NCBI Taxonomy" id="133434"/>
    <lineage>
        <taxon>Eukaryota</taxon>
        <taxon>Metazoa</taxon>
        <taxon>Echinodermata</taxon>
        <taxon>Eleutherozoa</taxon>
        <taxon>Asterozoa</taxon>
        <taxon>Asteroidea</taxon>
        <taxon>Valvatacea</taxon>
        <taxon>Valvatida</taxon>
        <taxon>Acanthasteridae</taxon>
        <taxon>Acanthaster</taxon>
    </lineage>
</organism>
<dbReference type="PROSITE" id="PS51718">
    <property type="entry name" value="G_DYNAMIN_2"/>
    <property type="match status" value="1"/>
</dbReference>
<evidence type="ECO:0000256" key="8">
    <source>
        <dbReference type="SAM" id="MobiDB-lite"/>
    </source>
</evidence>
<accession>A0A8B7Z1N9</accession>
<keyword evidence="2" id="KW-0732">Signal</keyword>
<name>A0A8B7Z1N9_ACAPL</name>
<protein>
    <recommendedName>
        <fullName evidence="7">Sarcalumenin</fullName>
    </recommendedName>
</protein>
<gene>
    <name evidence="11" type="primary">LOC110983716</name>
</gene>
<dbReference type="Pfam" id="PF16880">
    <property type="entry name" value="EHD_N"/>
    <property type="match status" value="1"/>
</dbReference>
<dbReference type="Gene3D" id="3.40.50.300">
    <property type="entry name" value="P-loop containing nucleotide triphosphate hydrolases"/>
    <property type="match status" value="1"/>
</dbReference>
<feature type="compositionally biased region" description="Polar residues" evidence="8">
    <location>
        <begin position="58"/>
        <end position="70"/>
    </location>
</feature>
<dbReference type="OrthoDB" id="422720at2759"/>
<evidence type="ECO:0000256" key="3">
    <source>
        <dbReference type="ARBA" id="ARBA00022951"/>
    </source>
</evidence>
<keyword evidence="10" id="KW-1185">Reference proteome</keyword>
<evidence type="ECO:0000256" key="7">
    <source>
        <dbReference type="ARBA" id="ARBA00074933"/>
    </source>
</evidence>
<dbReference type="KEGG" id="aplc:110983716"/>
<keyword evidence="5" id="KW-0325">Glycoprotein</keyword>
<dbReference type="GO" id="GO:0005525">
    <property type="term" value="F:GTP binding"/>
    <property type="evidence" value="ECO:0007669"/>
    <property type="project" value="InterPro"/>
</dbReference>
<dbReference type="GeneID" id="110983716"/>
<keyword evidence="4" id="KW-0472">Membrane</keyword>
<dbReference type="CDD" id="cd09913">
    <property type="entry name" value="EHD"/>
    <property type="match status" value="1"/>
</dbReference>
<dbReference type="PANTHER" id="PTHR43681">
    <property type="entry name" value="TRANSMEMBRANE GTPASE FZO"/>
    <property type="match status" value="1"/>
</dbReference>
<dbReference type="Proteomes" id="UP000694845">
    <property type="component" value="Unplaced"/>
</dbReference>
<dbReference type="InterPro" id="IPR030381">
    <property type="entry name" value="G_DYNAMIN_dom"/>
</dbReference>
<evidence type="ECO:0000313" key="10">
    <source>
        <dbReference type="Proteomes" id="UP000694845"/>
    </source>
</evidence>
<reference evidence="11" key="1">
    <citation type="submission" date="2025-08" db="UniProtKB">
        <authorList>
            <consortium name="RefSeq"/>
        </authorList>
    </citation>
    <scope>IDENTIFICATION</scope>
</reference>
<comment type="subcellular location">
    <subcellularLocation>
        <location evidence="1">Sarcoplasmic reticulum lumen</location>
    </subcellularLocation>
    <subcellularLocation>
        <location evidence="6">Sarcoplasmic reticulum membrane</location>
        <topology evidence="6">Peripheral membrane protein</topology>
    </subcellularLocation>
</comment>
<feature type="region of interest" description="Disordered" evidence="8">
    <location>
        <begin position="55"/>
        <end position="92"/>
    </location>
</feature>
<dbReference type="SUPFAM" id="SSF52540">
    <property type="entry name" value="P-loop containing nucleoside triphosphate hydrolases"/>
    <property type="match status" value="1"/>
</dbReference>
<sequence length="542" mass="61527">MAAHSMGRCFCFARTNERRGKHKSPNHGFICQPTSRPIIWVATLALLISSVSCKDAPQQKTPPSEASSSQEHTKPSPPSDKTATDKHGMTLPIDTISRSRDHIFDLLNLDRQGLLLDAKFVQDSIEKMKNIYHLSIEPMAEAYKFETMGHPALSDGELDAKPMVLFLGPWSAGKSTMINYLVGLEDEQRLPTGAEPTTADFTVVMHGSQYRSVEGLVLATDGKRSFGSLERFGNGFLERFYGMEYPHKMLEKVTLVDTPGIIENRKQQERGYPFNEVCEWFMDRADLIFVVFDPTKLDVGTELESTFKRLKGRESQIRIIMNKADTIAPNELMRVYGALFWNLAPLINVTEPPRVYVGSFWQKPFQLQTYKDLFLSEEKSLLIDLNNMIENQLHNKIATVRRRAKEIRTHAVTVNEYLKKFNRNKPIALMGNPEDTMRDIVQNPDKYNIFKTVLAHANISKYDLPDPEEFKTFFAINPIDSFQPLETQCSYFSGCLLDRIEQAISIDLPKLLESIQKESGLSGECSTQGGCIQSEKNMYSKP</sequence>
<keyword evidence="3" id="KW-0703">Sarcoplasmic reticulum</keyword>
<dbReference type="InterPro" id="IPR045063">
    <property type="entry name" value="Dynamin_N"/>
</dbReference>
<dbReference type="InterPro" id="IPR031692">
    <property type="entry name" value="EHD_N"/>
</dbReference>
<dbReference type="RefSeq" id="XP_022098887.1">
    <property type="nucleotide sequence ID" value="XM_022243195.1"/>
</dbReference>
<dbReference type="GO" id="GO:0033017">
    <property type="term" value="C:sarcoplasmic reticulum membrane"/>
    <property type="evidence" value="ECO:0007669"/>
    <property type="project" value="UniProtKB-SubCell"/>
</dbReference>
<feature type="domain" description="Dynamin-type G" evidence="9">
    <location>
        <begin position="158"/>
        <end position="398"/>
    </location>
</feature>
<dbReference type="GO" id="GO:0033018">
    <property type="term" value="C:sarcoplasmic reticulum lumen"/>
    <property type="evidence" value="ECO:0007669"/>
    <property type="project" value="UniProtKB-SubCell"/>
</dbReference>
<dbReference type="AlphaFoldDB" id="A0A8B7Z1N9"/>
<dbReference type="PANTHER" id="PTHR43681:SF1">
    <property type="entry name" value="SARCALUMENIN"/>
    <property type="match status" value="1"/>
</dbReference>
<dbReference type="Gene3D" id="1.10.268.20">
    <property type="match status" value="1"/>
</dbReference>
<proteinExistence type="predicted"/>
<evidence type="ECO:0000259" key="9">
    <source>
        <dbReference type="PROSITE" id="PS51718"/>
    </source>
</evidence>
<dbReference type="InterPro" id="IPR051943">
    <property type="entry name" value="TRAFAC_Dynamin-like_GTPase"/>
</dbReference>
<evidence type="ECO:0000313" key="11">
    <source>
        <dbReference type="RefSeq" id="XP_022098887.1"/>
    </source>
</evidence>
<dbReference type="InterPro" id="IPR027417">
    <property type="entry name" value="P-loop_NTPase"/>
</dbReference>
<evidence type="ECO:0000256" key="5">
    <source>
        <dbReference type="ARBA" id="ARBA00023180"/>
    </source>
</evidence>
<evidence type="ECO:0000256" key="1">
    <source>
        <dbReference type="ARBA" id="ARBA00004564"/>
    </source>
</evidence>
<evidence type="ECO:0000256" key="2">
    <source>
        <dbReference type="ARBA" id="ARBA00022729"/>
    </source>
</evidence>